<evidence type="ECO:0000259" key="11">
    <source>
        <dbReference type="SMART" id="SM00921"/>
    </source>
</evidence>
<evidence type="ECO:0000256" key="8">
    <source>
        <dbReference type="ARBA" id="ARBA00023180"/>
    </source>
</evidence>
<evidence type="ECO:0000256" key="4">
    <source>
        <dbReference type="ARBA" id="ARBA00022989"/>
    </source>
</evidence>
<feature type="non-terminal residue" evidence="12">
    <location>
        <position position="1"/>
    </location>
</feature>
<feature type="non-terminal residue" evidence="12">
    <location>
        <position position="108"/>
    </location>
</feature>
<evidence type="ECO:0000256" key="5">
    <source>
        <dbReference type="ARBA" id="ARBA00023130"/>
    </source>
</evidence>
<keyword evidence="5" id="KW-1064">Adaptive immunity</keyword>
<accession>A0A7K9IL57</accession>
<evidence type="ECO:0000256" key="6">
    <source>
        <dbReference type="ARBA" id="ARBA00023136"/>
    </source>
</evidence>
<evidence type="ECO:0000313" key="12">
    <source>
        <dbReference type="EMBL" id="NXH26386.1"/>
    </source>
</evidence>
<protein>
    <submittedName>
        <fullName evidence="12">2B18 protein</fullName>
    </submittedName>
</protein>
<reference evidence="12 13" key="1">
    <citation type="submission" date="2019-09" db="EMBL/GenBank/DDBJ databases">
        <title>Bird 10,000 Genomes (B10K) Project - Family phase.</title>
        <authorList>
            <person name="Zhang G."/>
        </authorList>
    </citation>
    <scope>NUCLEOTIDE SEQUENCE [LARGE SCALE GENOMIC DNA]</scope>
    <source>
        <strain evidence="12">B10K-DU-001-33</strain>
        <tissue evidence="12">Muscle</tissue>
    </source>
</reference>
<evidence type="ECO:0000256" key="7">
    <source>
        <dbReference type="ARBA" id="ARBA00023157"/>
    </source>
</evidence>
<dbReference type="GO" id="GO:0002504">
    <property type="term" value="P:antigen processing and presentation of peptide or polysaccharide antigen via MHC class II"/>
    <property type="evidence" value="ECO:0007669"/>
    <property type="project" value="UniProtKB-KW"/>
</dbReference>
<sequence>AHTGVFQRVRTAECYFTNGTEKVRFVERYIYNRQQIFHFDSDVGHYVGDTPYGETQAQYRNSLPDFMEDRRAQVDTFCRPNYDVSTPFLVGRRGPPSPSQSIPIHLSP</sequence>
<keyword evidence="4" id="KW-1133">Transmembrane helix</keyword>
<evidence type="ECO:0000256" key="3">
    <source>
        <dbReference type="ARBA" id="ARBA00022859"/>
    </source>
</evidence>
<keyword evidence="7" id="KW-1015">Disulfide bond</keyword>
<dbReference type="PANTHER" id="PTHR19944:SF99">
    <property type="entry name" value="HLA CLASS II HISTOCOMPATIBILITY ANTIGEN, DRB1 BETA CHAIN"/>
    <property type="match status" value="1"/>
</dbReference>
<keyword evidence="3" id="KW-0391">Immunity</keyword>
<name>A0A7K9IL57_9CORV</name>
<dbReference type="InterPro" id="IPR014745">
    <property type="entry name" value="MHC_II_a/b_N"/>
</dbReference>
<evidence type="ECO:0000256" key="1">
    <source>
        <dbReference type="ARBA" id="ARBA00004479"/>
    </source>
</evidence>
<keyword evidence="8" id="KW-0325">Glycoprotein</keyword>
<dbReference type="InterPro" id="IPR050160">
    <property type="entry name" value="MHC/Immunoglobulin"/>
</dbReference>
<feature type="domain" description="MHC class II beta chain N-terminal" evidence="11">
    <location>
        <begin position="12"/>
        <end position="86"/>
    </location>
</feature>
<dbReference type="GO" id="GO:0002250">
    <property type="term" value="P:adaptive immune response"/>
    <property type="evidence" value="ECO:0007669"/>
    <property type="project" value="UniProtKB-KW"/>
</dbReference>
<dbReference type="EMBL" id="VWZQ01002846">
    <property type="protein sequence ID" value="NXH26386.1"/>
    <property type="molecule type" value="Genomic_DNA"/>
</dbReference>
<dbReference type="InterPro" id="IPR011162">
    <property type="entry name" value="MHC_I/II-like_Ag-recog"/>
</dbReference>
<keyword evidence="2" id="KW-0812">Transmembrane</keyword>
<keyword evidence="6" id="KW-0472">Membrane</keyword>
<feature type="region of interest" description="Disordered" evidence="10">
    <location>
        <begin position="88"/>
        <end position="108"/>
    </location>
</feature>
<comment type="caution">
    <text evidence="12">The sequence shown here is derived from an EMBL/GenBank/DDBJ whole genome shotgun (WGS) entry which is preliminary data.</text>
</comment>
<dbReference type="AlphaFoldDB" id="A0A7K9IL57"/>
<evidence type="ECO:0000256" key="10">
    <source>
        <dbReference type="SAM" id="MobiDB-lite"/>
    </source>
</evidence>
<gene>
    <name evidence="12" type="primary">Hladrb1</name>
    <name evidence="12" type="ORF">MYIHEB_R05822</name>
</gene>
<dbReference type="PANTHER" id="PTHR19944">
    <property type="entry name" value="MHC CLASS II-RELATED"/>
    <property type="match status" value="1"/>
</dbReference>
<evidence type="ECO:0000256" key="9">
    <source>
        <dbReference type="ARBA" id="ARBA00023182"/>
    </source>
</evidence>
<organism evidence="12 13">
    <name type="scientific">Myiagra hebetior</name>
    <dbReference type="NCBI Taxonomy" id="381031"/>
    <lineage>
        <taxon>Eukaryota</taxon>
        <taxon>Metazoa</taxon>
        <taxon>Chordata</taxon>
        <taxon>Craniata</taxon>
        <taxon>Vertebrata</taxon>
        <taxon>Euteleostomi</taxon>
        <taxon>Archelosauria</taxon>
        <taxon>Archosauria</taxon>
        <taxon>Dinosauria</taxon>
        <taxon>Saurischia</taxon>
        <taxon>Theropoda</taxon>
        <taxon>Coelurosauria</taxon>
        <taxon>Aves</taxon>
        <taxon>Neognathae</taxon>
        <taxon>Neoaves</taxon>
        <taxon>Telluraves</taxon>
        <taxon>Australaves</taxon>
        <taxon>Passeriformes</taxon>
        <taxon>Corvoidea</taxon>
        <taxon>Monarchidae</taxon>
        <taxon>Myiagra</taxon>
    </lineage>
</organism>
<dbReference type="Pfam" id="PF00969">
    <property type="entry name" value="MHC_II_beta"/>
    <property type="match status" value="1"/>
</dbReference>
<keyword evidence="13" id="KW-1185">Reference proteome</keyword>
<dbReference type="Proteomes" id="UP000534930">
    <property type="component" value="Unassembled WGS sequence"/>
</dbReference>
<evidence type="ECO:0000256" key="2">
    <source>
        <dbReference type="ARBA" id="ARBA00022692"/>
    </source>
</evidence>
<dbReference type="SMART" id="SM00921">
    <property type="entry name" value="MHC_II_beta"/>
    <property type="match status" value="1"/>
</dbReference>
<proteinExistence type="predicted"/>
<evidence type="ECO:0000313" key="13">
    <source>
        <dbReference type="Proteomes" id="UP000534930"/>
    </source>
</evidence>
<dbReference type="GO" id="GO:0042613">
    <property type="term" value="C:MHC class II protein complex"/>
    <property type="evidence" value="ECO:0007669"/>
    <property type="project" value="UniProtKB-KW"/>
</dbReference>
<dbReference type="InterPro" id="IPR000353">
    <property type="entry name" value="MHC_II_b_N"/>
</dbReference>
<dbReference type="FunFam" id="3.10.320.10:FF:000001">
    <property type="entry name" value="HLA class II histocompatibility antigen, DRB1-1 beta chain"/>
    <property type="match status" value="1"/>
</dbReference>
<dbReference type="SUPFAM" id="SSF54452">
    <property type="entry name" value="MHC antigen-recognition domain"/>
    <property type="match status" value="1"/>
</dbReference>
<comment type="subcellular location">
    <subcellularLocation>
        <location evidence="1">Membrane</location>
        <topology evidence="1">Single-pass type I membrane protein</topology>
    </subcellularLocation>
</comment>
<dbReference type="Gene3D" id="3.10.320.10">
    <property type="entry name" value="Class II Histocompatibility Antigen, M Beta Chain, Chain B, domain 1"/>
    <property type="match status" value="1"/>
</dbReference>
<keyword evidence="9" id="KW-0491">MHC II</keyword>